<reference evidence="1" key="1">
    <citation type="submission" date="2013-11" db="EMBL/GenBank/DDBJ databases">
        <title>Comparative genomics of Ignicoccus.</title>
        <authorList>
            <person name="Podar M."/>
        </authorList>
    </citation>
    <scope>NUCLEOTIDE SEQUENCE</scope>
    <source>
        <strain evidence="1">DSM 13166</strain>
    </source>
</reference>
<name>A0A977KAL0_9CREN</name>
<dbReference type="Proteomes" id="UP001063698">
    <property type="component" value="Chromosome"/>
</dbReference>
<gene>
    <name evidence="1" type="ORF">IPA_01890</name>
</gene>
<dbReference type="KEGG" id="ipc:IPA_01890"/>
<evidence type="ECO:0000313" key="2">
    <source>
        <dbReference type="Proteomes" id="UP001063698"/>
    </source>
</evidence>
<accession>A0A977KAL0</accession>
<keyword evidence="2" id="KW-1185">Reference proteome</keyword>
<organism evidence="1 2">
    <name type="scientific">Ignicoccus pacificus DSM 13166</name>
    <dbReference type="NCBI Taxonomy" id="940294"/>
    <lineage>
        <taxon>Archaea</taxon>
        <taxon>Thermoproteota</taxon>
        <taxon>Thermoprotei</taxon>
        <taxon>Desulfurococcales</taxon>
        <taxon>Desulfurococcaceae</taxon>
        <taxon>Ignicoccus</taxon>
    </lineage>
</organism>
<sequence length="57" mass="6521">MGKLSRAAREVIEEVEPLPDEVEAIEEFLSGKAEVVSLEEFEELLNMPLHEALRRLE</sequence>
<dbReference type="AlphaFoldDB" id="A0A977KAL0"/>
<evidence type="ECO:0000313" key="1">
    <source>
        <dbReference type="EMBL" id="UXD22120.1"/>
    </source>
</evidence>
<protein>
    <submittedName>
        <fullName evidence="1">Uncharacterized protein</fullName>
    </submittedName>
</protein>
<dbReference type="EMBL" id="CP006868">
    <property type="protein sequence ID" value="UXD22120.1"/>
    <property type="molecule type" value="Genomic_DNA"/>
</dbReference>
<proteinExistence type="predicted"/>